<evidence type="ECO:0000256" key="6">
    <source>
        <dbReference type="ARBA" id="ARBA00022692"/>
    </source>
</evidence>
<dbReference type="Gene3D" id="3.30.1150.10">
    <property type="match status" value="1"/>
</dbReference>
<evidence type="ECO:0000256" key="7">
    <source>
        <dbReference type="ARBA" id="ARBA00022927"/>
    </source>
</evidence>
<keyword evidence="6 11" id="KW-0812">Transmembrane</keyword>
<evidence type="ECO:0000256" key="10">
    <source>
        <dbReference type="SAM" id="MobiDB-lite"/>
    </source>
</evidence>
<evidence type="ECO:0000259" key="12">
    <source>
        <dbReference type="PROSITE" id="PS52015"/>
    </source>
</evidence>
<dbReference type="Pfam" id="PF03544">
    <property type="entry name" value="TonB_C"/>
    <property type="match status" value="1"/>
</dbReference>
<evidence type="ECO:0000256" key="11">
    <source>
        <dbReference type="SAM" id="Phobius"/>
    </source>
</evidence>
<dbReference type="PANTHER" id="PTHR33446:SF2">
    <property type="entry name" value="PROTEIN TONB"/>
    <property type="match status" value="1"/>
</dbReference>
<keyword evidence="8 11" id="KW-1133">Transmembrane helix</keyword>
<gene>
    <name evidence="13" type="ORF">ENV67_06650</name>
</gene>
<dbReference type="GO" id="GO:0015031">
    <property type="term" value="P:protein transport"/>
    <property type="evidence" value="ECO:0007669"/>
    <property type="project" value="UniProtKB-KW"/>
</dbReference>
<organism evidence="13">
    <name type="scientific">candidate division WOR-3 bacterium</name>
    <dbReference type="NCBI Taxonomy" id="2052148"/>
    <lineage>
        <taxon>Bacteria</taxon>
        <taxon>Bacteria division WOR-3</taxon>
    </lineage>
</organism>
<dbReference type="PANTHER" id="PTHR33446">
    <property type="entry name" value="PROTEIN TONB-RELATED"/>
    <property type="match status" value="1"/>
</dbReference>
<dbReference type="InterPro" id="IPR051045">
    <property type="entry name" value="TonB-dependent_transducer"/>
</dbReference>
<keyword evidence="5" id="KW-0997">Cell inner membrane</keyword>
<dbReference type="GO" id="GO:0098797">
    <property type="term" value="C:plasma membrane protein complex"/>
    <property type="evidence" value="ECO:0007669"/>
    <property type="project" value="TreeGrafter"/>
</dbReference>
<proteinExistence type="inferred from homology"/>
<dbReference type="InterPro" id="IPR037682">
    <property type="entry name" value="TonB_C"/>
</dbReference>
<keyword evidence="3" id="KW-0813">Transport</keyword>
<dbReference type="InterPro" id="IPR006260">
    <property type="entry name" value="TonB/TolA_C"/>
</dbReference>
<name>A0A7C4YDB1_UNCW3</name>
<comment type="caution">
    <text evidence="13">The sequence shown here is derived from an EMBL/GenBank/DDBJ whole genome shotgun (WGS) entry which is preliminary data.</text>
</comment>
<dbReference type="GO" id="GO:0031992">
    <property type="term" value="F:energy transducer activity"/>
    <property type="evidence" value="ECO:0007669"/>
    <property type="project" value="TreeGrafter"/>
</dbReference>
<dbReference type="AlphaFoldDB" id="A0A7C4YDB1"/>
<comment type="similarity">
    <text evidence="2">Belongs to the TonB family.</text>
</comment>
<dbReference type="NCBIfam" id="TIGR01352">
    <property type="entry name" value="tonB_Cterm"/>
    <property type="match status" value="1"/>
</dbReference>
<keyword evidence="7" id="KW-0653">Protein transport</keyword>
<reference evidence="13" key="1">
    <citation type="journal article" date="2020" name="mSystems">
        <title>Genome- and Community-Level Interaction Insights into Carbon Utilization and Element Cycling Functions of Hydrothermarchaeota in Hydrothermal Sediment.</title>
        <authorList>
            <person name="Zhou Z."/>
            <person name="Liu Y."/>
            <person name="Xu W."/>
            <person name="Pan J."/>
            <person name="Luo Z.H."/>
            <person name="Li M."/>
        </authorList>
    </citation>
    <scope>NUCLEOTIDE SEQUENCE [LARGE SCALE GENOMIC DNA]</scope>
    <source>
        <strain evidence="13">SpSt-780</strain>
    </source>
</reference>
<dbReference type="PROSITE" id="PS52015">
    <property type="entry name" value="TONB_CTD"/>
    <property type="match status" value="1"/>
</dbReference>
<dbReference type="SUPFAM" id="SSF74653">
    <property type="entry name" value="TolA/TonB C-terminal domain"/>
    <property type="match status" value="1"/>
</dbReference>
<evidence type="ECO:0000256" key="4">
    <source>
        <dbReference type="ARBA" id="ARBA00022475"/>
    </source>
</evidence>
<protein>
    <submittedName>
        <fullName evidence="13">Energy transducer TonB</fullName>
    </submittedName>
</protein>
<comment type="subcellular location">
    <subcellularLocation>
        <location evidence="1">Cell inner membrane</location>
        <topology evidence="1">Single-pass membrane protein</topology>
        <orientation evidence="1">Periplasmic side</orientation>
    </subcellularLocation>
</comment>
<accession>A0A7C4YDB1</accession>
<evidence type="ECO:0000256" key="9">
    <source>
        <dbReference type="ARBA" id="ARBA00023136"/>
    </source>
</evidence>
<dbReference type="EMBL" id="DTHG01000083">
    <property type="protein sequence ID" value="HGW92200.1"/>
    <property type="molecule type" value="Genomic_DNA"/>
</dbReference>
<evidence type="ECO:0000256" key="5">
    <source>
        <dbReference type="ARBA" id="ARBA00022519"/>
    </source>
</evidence>
<evidence type="ECO:0000256" key="8">
    <source>
        <dbReference type="ARBA" id="ARBA00022989"/>
    </source>
</evidence>
<keyword evidence="9 11" id="KW-0472">Membrane</keyword>
<feature type="transmembrane region" description="Helical" evidence="11">
    <location>
        <begin position="13"/>
        <end position="33"/>
    </location>
</feature>
<feature type="region of interest" description="Disordered" evidence="10">
    <location>
        <begin position="58"/>
        <end position="80"/>
    </location>
</feature>
<evidence type="ECO:0000256" key="2">
    <source>
        <dbReference type="ARBA" id="ARBA00006555"/>
    </source>
</evidence>
<dbReference type="GO" id="GO:0055085">
    <property type="term" value="P:transmembrane transport"/>
    <property type="evidence" value="ECO:0007669"/>
    <property type="project" value="InterPro"/>
</dbReference>
<evidence type="ECO:0000256" key="1">
    <source>
        <dbReference type="ARBA" id="ARBA00004383"/>
    </source>
</evidence>
<evidence type="ECO:0000256" key="3">
    <source>
        <dbReference type="ARBA" id="ARBA00022448"/>
    </source>
</evidence>
<sequence length="204" mass="23587">MTKKVDLKEDYPIHLRIALLIVLIGWIIAFIVVPKTEVKPYKSDFKIEVKVEKLPPQLKNIAEPPPPPKPKLPVAAQSDEEVQEQTIEKTDFSGFEKQTEVDLPPPDFVAYDKAPQPLNLEEIQRSVVYPEIALRLKIEGDVWLKMWVDKKGDVRKVVLVKSLYPPLDSIAIDAYKRLKFSPAMQRDIPVDVWVSMPFRWRIHK</sequence>
<evidence type="ECO:0000313" key="13">
    <source>
        <dbReference type="EMBL" id="HGW92200.1"/>
    </source>
</evidence>
<keyword evidence="4" id="KW-1003">Cell membrane</keyword>
<feature type="domain" description="TonB C-terminal" evidence="12">
    <location>
        <begin position="114"/>
        <end position="204"/>
    </location>
</feature>